<sequence>MPSLDLFRDAIARHAPRDGTFECRLPGVKLIRCSTPTLPMPVIYEPTICFVAQGRKRAMLGTSIYYYDPTCYLMASVGLPVMGSVIEATAAQPYLSLQLDLDAAVLGELALQYPRPAAEHRAAAGLSLGAMTPGLLDATTRLVCLLDSPEDAGALGPLALREILYRLLRGPDGGVLQAMTLNDSRQGQIARAILWIRTHFREACRIEEIAGIAGMSRSSFHAHFKAVTAMSPLDFRTQLRMQEARRLMVSDGLDAAGAGFNVGYESPSQFSRDYSRLFGLPPATDAQRLRLAEGRSCGTP</sequence>
<dbReference type="RefSeq" id="WP_261996815.1">
    <property type="nucleotide sequence ID" value="NZ_JBBYHY010000009.1"/>
</dbReference>
<dbReference type="InterPro" id="IPR009057">
    <property type="entry name" value="Homeodomain-like_sf"/>
</dbReference>
<comment type="caution">
    <text evidence="4">The sequence shown here is derived from an EMBL/GenBank/DDBJ whole genome shotgun (WGS) entry which is preliminary data.</text>
</comment>
<keyword evidence="2" id="KW-0804">Transcription</keyword>
<dbReference type="Pfam" id="PF06719">
    <property type="entry name" value="AraC_N"/>
    <property type="match status" value="1"/>
</dbReference>
<protein>
    <submittedName>
        <fullName evidence="4">AraC family transcriptional regulator</fullName>
    </submittedName>
</protein>
<evidence type="ECO:0000313" key="5">
    <source>
        <dbReference type="Proteomes" id="UP001455088"/>
    </source>
</evidence>
<reference evidence="4 5" key="1">
    <citation type="submission" date="2024-04" db="EMBL/GenBank/DDBJ databases">
        <title>Bacterial endophytes with biocontrol capabilities against important plant pathogens.</title>
        <authorList>
            <person name="Alayande K.A."/>
        </authorList>
    </citation>
    <scope>NUCLEOTIDE SEQUENCE [LARGE SCALE GENOMIC DNA]</scope>
    <source>
        <strain evidence="4 5">KV22</strain>
    </source>
</reference>
<dbReference type="InterPro" id="IPR018060">
    <property type="entry name" value="HTH_AraC"/>
</dbReference>
<dbReference type="PROSITE" id="PS01124">
    <property type="entry name" value="HTH_ARAC_FAMILY_2"/>
    <property type="match status" value="1"/>
</dbReference>
<dbReference type="EMBL" id="JBBYHY010000009">
    <property type="protein sequence ID" value="MEL3955252.1"/>
    <property type="molecule type" value="Genomic_DNA"/>
</dbReference>
<evidence type="ECO:0000256" key="1">
    <source>
        <dbReference type="ARBA" id="ARBA00023015"/>
    </source>
</evidence>
<dbReference type="SUPFAM" id="SSF46689">
    <property type="entry name" value="Homeodomain-like"/>
    <property type="match status" value="2"/>
</dbReference>
<feature type="domain" description="HTH araC/xylS-type" evidence="3">
    <location>
        <begin position="190"/>
        <end position="288"/>
    </location>
</feature>
<gene>
    <name evidence="4" type="ORF">AAE039_16975</name>
</gene>
<evidence type="ECO:0000259" key="3">
    <source>
        <dbReference type="PROSITE" id="PS01124"/>
    </source>
</evidence>
<evidence type="ECO:0000256" key="2">
    <source>
        <dbReference type="ARBA" id="ARBA00023163"/>
    </source>
</evidence>
<organism evidence="4 5">
    <name type="scientific">Stenotrophomonas bentonitica</name>
    <dbReference type="NCBI Taxonomy" id="1450134"/>
    <lineage>
        <taxon>Bacteria</taxon>
        <taxon>Pseudomonadati</taxon>
        <taxon>Pseudomonadota</taxon>
        <taxon>Gammaproteobacteria</taxon>
        <taxon>Lysobacterales</taxon>
        <taxon>Lysobacteraceae</taxon>
        <taxon>Stenotrophomonas</taxon>
    </lineage>
</organism>
<dbReference type="Proteomes" id="UP001455088">
    <property type="component" value="Unassembled WGS sequence"/>
</dbReference>
<dbReference type="PANTHER" id="PTHR43436:SF1">
    <property type="entry name" value="TRANSCRIPTIONAL REGULATORY PROTEIN"/>
    <property type="match status" value="1"/>
</dbReference>
<dbReference type="Gene3D" id="1.10.10.60">
    <property type="entry name" value="Homeodomain-like"/>
    <property type="match status" value="1"/>
</dbReference>
<proteinExistence type="predicted"/>
<dbReference type="SMART" id="SM00342">
    <property type="entry name" value="HTH_ARAC"/>
    <property type="match status" value="1"/>
</dbReference>
<dbReference type="InterPro" id="IPR009594">
    <property type="entry name" value="Tscrpt_reg_HTH_AraC_N"/>
</dbReference>
<name>A0ABU9JQY1_9GAMM</name>
<evidence type="ECO:0000313" key="4">
    <source>
        <dbReference type="EMBL" id="MEL3955252.1"/>
    </source>
</evidence>
<dbReference type="PANTHER" id="PTHR43436">
    <property type="entry name" value="ARAC-FAMILY TRANSCRIPTIONAL REGULATOR"/>
    <property type="match status" value="1"/>
</dbReference>
<keyword evidence="5" id="KW-1185">Reference proteome</keyword>
<dbReference type="Pfam" id="PF12833">
    <property type="entry name" value="HTH_18"/>
    <property type="match status" value="1"/>
</dbReference>
<accession>A0ABU9JQY1</accession>
<keyword evidence="1" id="KW-0805">Transcription regulation</keyword>